<dbReference type="OrthoDB" id="3671213at2"/>
<evidence type="ECO:0000313" key="4">
    <source>
        <dbReference type="Proteomes" id="UP000236723"/>
    </source>
</evidence>
<proteinExistence type="predicted"/>
<name>A0A1H5S626_9ACTN</name>
<dbReference type="InterPro" id="IPR034660">
    <property type="entry name" value="DinB/YfiT-like"/>
</dbReference>
<dbReference type="InterPro" id="IPR017517">
    <property type="entry name" value="Maleyloyr_isom"/>
</dbReference>
<dbReference type="RefSeq" id="WP_103935560.1">
    <property type="nucleotide sequence ID" value="NZ_FNVO01000001.1"/>
</dbReference>
<sequence length="265" mass="29299">MGGPIHGRRWAHARYCDAAEAEIAAFAAAVREADPAAPVPTCPGWSVADLVLHLGRTHRWAHALVDRLSPGNLRHRDIDMDFPADRRDPAGYLPWFDAGAAALLGALRRADPQAVMWSWGADRRVRYWSRRMLHETAVHRCDAEFAAGRDPVLDEEVAEDAVDELLDNLPYAASWAPHVERLRGAGETIALVSSGTGTRWLIRLEPGGFSWSRTAEEETKATASVRGTASDVDLFLWGRRKLGDPRLEFAGEDALLIHWVENSAI</sequence>
<evidence type="ECO:0000259" key="1">
    <source>
        <dbReference type="Pfam" id="PF07398"/>
    </source>
</evidence>
<dbReference type="EMBL" id="FNVO01000001">
    <property type="protein sequence ID" value="SEF45231.1"/>
    <property type="molecule type" value="Genomic_DNA"/>
</dbReference>
<dbReference type="AlphaFoldDB" id="A0A1H5S626"/>
<accession>A0A1H5S626</accession>
<evidence type="ECO:0000313" key="3">
    <source>
        <dbReference type="EMBL" id="SEF45231.1"/>
    </source>
</evidence>
<dbReference type="PANTHER" id="PTHR40758">
    <property type="entry name" value="CONSERVED PROTEIN"/>
    <property type="match status" value="1"/>
</dbReference>
<evidence type="ECO:0000259" key="2">
    <source>
        <dbReference type="Pfam" id="PF11716"/>
    </source>
</evidence>
<dbReference type="NCBIfam" id="TIGR03083">
    <property type="entry name" value="maleylpyruvate isomerase family mycothiol-dependent enzyme"/>
    <property type="match status" value="1"/>
</dbReference>
<dbReference type="PANTHER" id="PTHR40758:SF1">
    <property type="entry name" value="CONSERVED PROTEIN"/>
    <property type="match status" value="1"/>
</dbReference>
<dbReference type="GO" id="GO:0005886">
    <property type="term" value="C:plasma membrane"/>
    <property type="evidence" value="ECO:0007669"/>
    <property type="project" value="TreeGrafter"/>
</dbReference>
<dbReference type="SUPFAM" id="SSF109854">
    <property type="entry name" value="DinB/YfiT-like putative metalloenzymes"/>
    <property type="match status" value="1"/>
</dbReference>
<feature type="domain" description="Mycothiol-dependent maleylpyruvate isomerase metal-binding" evidence="2">
    <location>
        <begin position="17"/>
        <end position="143"/>
    </location>
</feature>
<dbReference type="Gene3D" id="1.20.120.450">
    <property type="entry name" value="dinb family like domain"/>
    <property type="match status" value="1"/>
</dbReference>
<dbReference type="Pfam" id="PF11716">
    <property type="entry name" value="MDMPI_N"/>
    <property type="match status" value="1"/>
</dbReference>
<dbReference type="InterPro" id="IPR024344">
    <property type="entry name" value="MDMPI_metal-binding"/>
</dbReference>
<organism evidence="3 4">
    <name type="scientific">Thermomonospora echinospora</name>
    <dbReference type="NCBI Taxonomy" id="1992"/>
    <lineage>
        <taxon>Bacteria</taxon>
        <taxon>Bacillati</taxon>
        <taxon>Actinomycetota</taxon>
        <taxon>Actinomycetes</taxon>
        <taxon>Streptosporangiales</taxon>
        <taxon>Thermomonosporaceae</taxon>
        <taxon>Thermomonospora</taxon>
    </lineage>
</organism>
<dbReference type="Proteomes" id="UP000236723">
    <property type="component" value="Unassembled WGS sequence"/>
</dbReference>
<dbReference type="InterPro" id="IPR010872">
    <property type="entry name" value="MDMPI_C-term_domain"/>
</dbReference>
<dbReference type="GO" id="GO:0046872">
    <property type="term" value="F:metal ion binding"/>
    <property type="evidence" value="ECO:0007669"/>
    <property type="project" value="InterPro"/>
</dbReference>
<reference evidence="4" key="1">
    <citation type="submission" date="2016-10" db="EMBL/GenBank/DDBJ databases">
        <authorList>
            <person name="Varghese N."/>
            <person name="Submissions S."/>
        </authorList>
    </citation>
    <scope>NUCLEOTIDE SEQUENCE [LARGE SCALE GENOMIC DNA]</scope>
    <source>
        <strain evidence="4">DSM 43163</strain>
    </source>
</reference>
<protein>
    <submittedName>
        <fullName evidence="3">TIGR03083 family protein</fullName>
    </submittedName>
</protein>
<keyword evidence="4" id="KW-1185">Reference proteome</keyword>
<dbReference type="Pfam" id="PF07398">
    <property type="entry name" value="MDMPI_C"/>
    <property type="match status" value="1"/>
</dbReference>
<gene>
    <name evidence="3" type="ORF">SAMN04489712_10168</name>
</gene>
<feature type="domain" description="MDMPI C-terminal" evidence="1">
    <location>
        <begin position="156"/>
        <end position="256"/>
    </location>
</feature>